<dbReference type="OrthoDB" id="9971592at2759"/>
<keyword evidence="3" id="KW-0496">Mitochondrion</keyword>
<dbReference type="InterPro" id="IPR010625">
    <property type="entry name" value="CHCH"/>
</dbReference>
<dbReference type="GO" id="GO:0005758">
    <property type="term" value="C:mitochondrial intermembrane space"/>
    <property type="evidence" value="ECO:0007669"/>
    <property type="project" value="UniProtKB-SubCell"/>
</dbReference>
<dbReference type="RefSeq" id="XP_003668710.1">
    <property type="nucleotide sequence ID" value="XM_003668662.1"/>
</dbReference>
<name>G0W6Q6_NAUDC</name>
<dbReference type="EMBL" id="HE580268">
    <property type="protein sequence ID" value="CCD23467.1"/>
    <property type="molecule type" value="Genomic_DNA"/>
</dbReference>
<dbReference type="Pfam" id="PF06747">
    <property type="entry name" value="CHCH"/>
    <property type="match status" value="1"/>
</dbReference>
<feature type="domain" description="CHCH" evidence="8">
    <location>
        <begin position="79"/>
        <end position="113"/>
    </location>
</feature>
<feature type="compositionally biased region" description="Polar residues" evidence="7">
    <location>
        <begin position="32"/>
        <end position="41"/>
    </location>
</feature>
<dbReference type="PANTHER" id="PTHR46811:SF1">
    <property type="entry name" value="COILED-COIL-HELIX-COILED-COIL-HELIX DOMAIN-CONTAINING PROTEIN 7"/>
    <property type="match status" value="1"/>
</dbReference>
<dbReference type="InterPro" id="IPR009069">
    <property type="entry name" value="Cys_alpha_HP_mot_SF"/>
</dbReference>
<dbReference type="eggNOG" id="KOG4618">
    <property type="taxonomic scope" value="Eukaryota"/>
</dbReference>
<sequence>MSTTSEANKTSGKVTPITSQTESRTPPRKEQQNTTKDTVNFTPDEKDTSTFKYYPDDPEEGMNKYKFMMKDTSEYYDPCQESSQMSFKCLDRNNFDRDKCHEYFDAYRECKKQWLMARRNNRSQWQK</sequence>
<dbReference type="KEGG" id="ndi:NDAI_0B04330"/>
<reference evidence="9 10" key="1">
    <citation type="journal article" date="2011" name="Proc. Natl. Acad. Sci. U.S.A.">
        <title>Evolutionary erosion of yeast sex chromosomes by mating-type switching accidents.</title>
        <authorList>
            <person name="Gordon J.L."/>
            <person name="Armisen D."/>
            <person name="Proux-Wera E."/>
            <person name="Oheigeartaigh S.S."/>
            <person name="Byrne K.P."/>
            <person name="Wolfe K.H."/>
        </authorList>
    </citation>
    <scope>NUCLEOTIDE SEQUENCE [LARGE SCALE GENOMIC DNA]</scope>
    <source>
        <strain evidence="10">ATCC 10597 / BCRC 20456 / CBS 421 / NBRC 0211 / NRRL Y-12639</strain>
    </source>
</reference>
<dbReference type="SUPFAM" id="SSF47072">
    <property type="entry name" value="Cysteine alpha-hairpin motif"/>
    <property type="match status" value="1"/>
</dbReference>
<evidence type="ECO:0000256" key="2">
    <source>
        <dbReference type="ARBA" id="ARBA00004569"/>
    </source>
</evidence>
<evidence type="ECO:0000256" key="7">
    <source>
        <dbReference type="SAM" id="MobiDB-lite"/>
    </source>
</evidence>
<keyword evidence="4" id="KW-1015">Disulfide bond</keyword>
<evidence type="ECO:0000256" key="4">
    <source>
        <dbReference type="ARBA" id="ARBA00023157"/>
    </source>
</evidence>
<evidence type="ECO:0000313" key="10">
    <source>
        <dbReference type="Proteomes" id="UP000000689"/>
    </source>
</evidence>
<proteinExistence type="inferred from homology"/>
<keyword evidence="10" id="KW-1185">Reference proteome</keyword>
<evidence type="ECO:0000313" key="9">
    <source>
        <dbReference type="EMBL" id="CCD23467.1"/>
    </source>
</evidence>
<protein>
    <recommendedName>
        <fullName evidence="6">Cytochrome c oxidase-assembly factor COX23, mitochondrial</fullName>
    </recommendedName>
</protein>
<dbReference type="GO" id="GO:0033617">
    <property type="term" value="P:mitochondrial respiratory chain complex IV assembly"/>
    <property type="evidence" value="ECO:0007669"/>
    <property type="project" value="EnsemblFungi"/>
</dbReference>
<dbReference type="GeneID" id="11498563"/>
<dbReference type="PANTHER" id="PTHR46811">
    <property type="entry name" value="COILED-COIL-HELIX-COILED-COIL-HELIX DOMAIN-CONTAINING PROTEIN 7"/>
    <property type="match status" value="1"/>
</dbReference>
<evidence type="ECO:0000256" key="3">
    <source>
        <dbReference type="ARBA" id="ARBA00023128"/>
    </source>
</evidence>
<comment type="similarity">
    <text evidence="5">Belongs to the COX23 family.</text>
</comment>
<dbReference type="PROSITE" id="PS51808">
    <property type="entry name" value="CHCH"/>
    <property type="match status" value="1"/>
</dbReference>
<feature type="compositionally biased region" description="Polar residues" evidence="7">
    <location>
        <begin position="1"/>
        <end position="24"/>
    </location>
</feature>
<dbReference type="STRING" id="1071378.G0W6Q6"/>
<dbReference type="AlphaFoldDB" id="G0W6Q6"/>
<evidence type="ECO:0000256" key="5">
    <source>
        <dbReference type="ARBA" id="ARBA00038264"/>
    </source>
</evidence>
<dbReference type="InterPro" id="IPR051040">
    <property type="entry name" value="COX23"/>
</dbReference>
<dbReference type="OMA" id="NPENHRH"/>
<accession>G0W6Q6</accession>
<feature type="region of interest" description="Disordered" evidence="7">
    <location>
        <begin position="1"/>
        <end position="55"/>
    </location>
</feature>
<gene>
    <name evidence="9" type="primary">NDAI0B04330</name>
    <name evidence="9" type="ordered locus">NDAI_0B04330</name>
</gene>
<evidence type="ECO:0000259" key="8">
    <source>
        <dbReference type="Pfam" id="PF06747"/>
    </source>
</evidence>
<comment type="function">
    <text evidence="1">Required for the assembly of cytochrome c oxidase.</text>
</comment>
<dbReference type="Proteomes" id="UP000000689">
    <property type="component" value="Chromosome 2"/>
</dbReference>
<dbReference type="Gene3D" id="1.10.287.1130">
    <property type="entry name" value="CytochromE C oxidase copper chaperone"/>
    <property type="match status" value="1"/>
</dbReference>
<evidence type="ECO:0000256" key="6">
    <source>
        <dbReference type="ARBA" id="ARBA00041104"/>
    </source>
</evidence>
<comment type="subcellular location">
    <subcellularLocation>
        <location evidence="2">Mitochondrion intermembrane space</location>
    </subcellularLocation>
</comment>
<dbReference type="HOGENOM" id="CLU_153383_1_0_1"/>
<organism evidence="9 10">
    <name type="scientific">Naumovozyma dairenensis (strain ATCC 10597 / BCRC 20456 / CBS 421 / NBRC 0211 / NRRL Y-12639)</name>
    <name type="common">Saccharomyces dairenensis</name>
    <dbReference type="NCBI Taxonomy" id="1071378"/>
    <lineage>
        <taxon>Eukaryota</taxon>
        <taxon>Fungi</taxon>
        <taxon>Dikarya</taxon>
        <taxon>Ascomycota</taxon>
        <taxon>Saccharomycotina</taxon>
        <taxon>Saccharomycetes</taxon>
        <taxon>Saccharomycetales</taxon>
        <taxon>Saccharomycetaceae</taxon>
        <taxon>Naumovozyma</taxon>
    </lineage>
</organism>
<evidence type="ECO:0000256" key="1">
    <source>
        <dbReference type="ARBA" id="ARBA00003875"/>
    </source>
</evidence>